<evidence type="ECO:0000256" key="8">
    <source>
        <dbReference type="RuleBase" id="RU004474"/>
    </source>
</evidence>
<dbReference type="PRINTS" id="PR00070">
    <property type="entry name" value="DHFR"/>
</dbReference>
<sequence>MTKKISAVWAQDVNGVIGKNQTLPWRMPADLQHFKETTMGHVMVMGRVTFDGMGGRVLPNRISIILTRDKNFSVDHQDVKVMHSVQEILDWYEKQEQNLYVIGGAQVFRAFEPYLDEIILTDIHDEYEGDTYFPSDFDWSHFEEVGSVFRPKDEKNASDFTVKYFARKVI</sequence>
<evidence type="ECO:0000256" key="5">
    <source>
        <dbReference type="ARBA" id="ARBA00022857"/>
    </source>
</evidence>
<dbReference type="GO" id="GO:0004146">
    <property type="term" value="F:dihydrofolate reductase activity"/>
    <property type="evidence" value="ECO:0007669"/>
    <property type="project" value="UniProtKB-EC"/>
</dbReference>
<dbReference type="Gene3D" id="3.40.430.10">
    <property type="entry name" value="Dihydrofolate Reductase, subunit A"/>
    <property type="match status" value="1"/>
</dbReference>
<comment type="catalytic activity">
    <reaction evidence="7">
        <text>(6S)-5,6,7,8-tetrahydrofolate + NADP(+) = 7,8-dihydrofolate + NADPH + H(+)</text>
        <dbReference type="Rhea" id="RHEA:15009"/>
        <dbReference type="ChEBI" id="CHEBI:15378"/>
        <dbReference type="ChEBI" id="CHEBI:57451"/>
        <dbReference type="ChEBI" id="CHEBI:57453"/>
        <dbReference type="ChEBI" id="CHEBI:57783"/>
        <dbReference type="ChEBI" id="CHEBI:58349"/>
        <dbReference type="EC" id="1.5.1.3"/>
    </reaction>
</comment>
<evidence type="ECO:0000256" key="2">
    <source>
        <dbReference type="ARBA" id="ARBA00009539"/>
    </source>
</evidence>
<gene>
    <name evidence="10" type="ORF">ABID27_000868</name>
</gene>
<dbReference type="PROSITE" id="PS00075">
    <property type="entry name" value="DHFR_1"/>
    <property type="match status" value="1"/>
</dbReference>
<keyword evidence="11" id="KW-1185">Reference proteome</keyword>
<evidence type="ECO:0000256" key="6">
    <source>
        <dbReference type="ARBA" id="ARBA00023002"/>
    </source>
</evidence>
<keyword evidence="4 7" id="KW-0554">One-carbon metabolism</keyword>
<dbReference type="InterPro" id="IPR017925">
    <property type="entry name" value="DHFR_CS"/>
</dbReference>
<name>A0ABV2JJZ5_9STRE</name>
<feature type="domain" description="DHFR" evidence="9">
    <location>
        <begin position="4"/>
        <end position="167"/>
    </location>
</feature>
<protein>
    <recommendedName>
        <fullName evidence="3 7">Dihydrofolate reductase</fullName>
        <ecNumber evidence="3 7">1.5.1.3</ecNumber>
    </recommendedName>
</protein>
<evidence type="ECO:0000256" key="4">
    <source>
        <dbReference type="ARBA" id="ARBA00022563"/>
    </source>
</evidence>
<dbReference type="InterPro" id="IPR001796">
    <property type="entry name" value="DHFR_dom"/>
</dbReference>
<comment type="pathway">
    <text evidence="1 7">Cofactor biosynthesis; tetrahydrofolate biosynthesis; 5,6,7,8-tetrahydrofolate from 7,8-dihydrofolate: step 1/1.</text>
</comment>
<evidence type="ECO:0000313" key="11">
    <source>
        <dbReference type="Proteomes" id="UP001549055"/>
    </source>
</evidence>
<comment type="similarity">
    <text evidence="2 7 8">Belongs to the dihydrofolate reductase family.</text>
</comment>
<accession>A0ABV2JJZ5</accession>
<evidence type="ECO:0000259" key="9">
    <source>
        <dbReference type="PROSITE" id="PS51330"/>
    </source>
</evidence>
<comment type="function">
    <text evidence="7">Key enzyme in folate metabolism. Catalyzes an essential reaction for de novo glycine and purine synthesis, and for DNA precursor synthesis.</text>
</comment>
<proteinExistence type="inferred from homology"/>
<dbReference type="Proteomes" id="UP001549055">
    <property type="component" value="Unassembled WGS sequence"/>
</dbReference>
<dbReference type="EC" id="1.5.1.3" evidence="3 7"/>
<evidence type="ECO:0000256" key="1">
    <source>
        <dbReference type="ARBA" id="ARBA00004903"/>
    </source>
</evidence>
<dbReference type="PIRSF" id="PIRSF000194">
    <property type="entry name" value="DHFR"/>
    <property type="match status" value="1"/>
</dbReference>
<evidence type="ECO:0000256" key="7">
    <source>
        <dbReference type="PIRNR" id="PIRNR000194"/>
    </source>
</evidence>
<dbReference type="RefSeq" id="WP_253363233.1">
    <property type="nucleotide sequence ID" value="NZ_JALJXU010000001.1"/>
</dbReference>
<dbReference type="InterPro" id="IPR024072">
    <property type="entry name" value="DHFR-like_dom_sf"/>
</dbReference>
<dbReference type="PANTHER" id="PTHR48069:SF3">
    <property type="entry name" value="DIHYDROFOLATE REDUCTASE"/>
    <property type="match status" value="1"/>
</dbReference>
<dbReference type="CDD" id="cd00209">
    <property type="entry name" value="DHFR"/>
    <property type="match status" value="1"/>
</dbReference>
<dbReference type="Pfam" id="PF00186">
    <property type="entry name" value="DHFR_1"/>
    <property type="match status" value="1"/>
</dbReference>
<evidence type="ECO:0000256" key="3">
    <source>
        <dbReference type="ARBA" id="ARBA00012856"/>
    </source>
</evidence>
<dbReference type="SUPFAM" id="SSF53597">
    <property type="entry name" value="Dihydrofolate reductase-like"/>
    <property type="match status" value="1"/>
</dbReference>
<keyword evidence="5 7" id="KW-0521">NADP</keyword>
<dbReference type="InterPro" id="IPR012259">
    <property type="entry name" value="DHFR"/>
</dbReference>
<reference evidence="10 11" key="1">
    <citation type="submission" date="2024-06" db="EMBL/GenBank/DDBJ databases">
        <title>Genomic Encyclopedia of Type Strains, Phase IV (KMG-IV): sequencing the most valuable type-strain genomes for metagenomic binning, comparative biology and taxonomic classification.</title>
        <authorList>
            <person name="Goeker M."/>
        </authorList>
    </citation>
    <scope>NUCLEOTIDE SEQUENCE [LARGE SCALE GENOMIC DNA]</scope>
    <source>
        <strain evidence="10 11">DSM 15349</strain>
    </source>
</reference>
<evidence type="ECO:0000313" key="10">
    <source>
        <dbReference type="EMBL" id="MET3644244.1"/>
    </source>
</evidence>
<keyword evidence="6 7" id="KW-0560">Oxidoreductase</keyword>
<dbReference type="PANTHER" id="PTHR48069">
    <property type="entry name" value="DIHYDROFOLATE REDUCTASE"/>
    <property type="match status" value="1"/>
</dbReference>
<dbReference type="EMBL" id="JBEPMK010000003">
    <property type="protein sequence ID" value="MET3644244.1"/>
    <property type="molecule type" value="Genomic_DNA"/>
</dbReference>
<comment type="caution">
    <text evidence="10">The sequence shown here is derived from an EMBL/GenBank/DDBJ whole genome shotgun (WGS) entry which is preliminary data.</text>
</comment>
<organism evidence="10 11">
    <name type="scientific">Streptococcus gallinaceus</name>
    <dbReference type="NCBI Taxonomy" id="165758"/>
    <lineage>
        <taxon>Bacteria</taxon>
        <taxon>Bacillati</taxon>
        <taxon>Bacillota</taxon>
        <taxon>Bacilli</taxon>
        <taxon>Lactobacillales</taxon>
        <taxon>Streptococcaceae</taxon>
        <taxon>Streptococcus</taxon>
    </lineage>
</organism>
<dbReference type="PROSITE" id="PS51330">
    <property type="entry name" value="DHFR_2"/>
    <property type="match status" value="1"/>
</dbReference>